<protein>
    <recommendedName>
        <fullName evidence="1">DUF218 domain-containing protein</fullName>
    </recommendedName>
</protein>
<dbReference type="PANTHER" id="PTHR30336:SF6">
    <property type="entry name" value="INTEGRAL MEMBRANE PROTEIN"/>
    <property type="match status" value="1"/>
</dbReference>
<dbReference type="GO" id="GO:0005886">
    <property type="term" value="C:plasma membrane"/>
    <property type="evidence" value="ECO:0007669"/>
    <property type="project" value="TreeGrafter"/>
</dbReference>
<dbReference type="EMBL" id="LCRX01000021">
    <property type="protein sequence ID" value="KKW41377.1"/>
    <property type="molecule type" value="Genomic_DNA"/>
</dbReference>
<dbReference type="CDD" id="cd06259">
    <property type="entry name" value="YdcF-like"/>
    <property type="match status" value="1"/>
</dbReference>
<reference evidence="2 3" key="1">
    <citation type="journal article" date="2015" name="Nature">
        <title>rRNA introns, odd ribosomes, and small enigmatic genomes across a large radiation of phyla.</title>
        <authorList>
            <person name="Brown C.T."/>
            <person name="Hug L.A."/>
            <person name="Thomas B.C."/>
            <person name="Sharon I."/>
            <person name="Castelle C.J."/>
            <person name="Singh A."/>
            <person name="Wilkins M.J."/>
            <person name="Williams K.H."/>
            <person name="Banfield J.F."/>
        </authorList>
    </citation>
    <scope>NUCLEOTIDE SEQUENCE [LARGE SCALE GENOMIC DNA]</scope>
</reference>
<dbReference type="AlphaFoldDB" id="A0A0G2AJG9"/>
<dbReference type="STRING" id="1619044.UY92_C0021G0011"/>
<proteinExistence type="predicted"/>
<sequence length="214" mass="24128">MLNSLWRYKFSLLILLGISGALIPAYANYRILGYRGLAYSQAEAVPTSTVALVFGAGLRRDGTPSDVLRDRIDSAIELYSAKKVRKLVMTGDNGSADYDEVSAMKAYAVDQGVPEGDIVLDYAGFRTYDSCYRAREVFGLWDIVAVSQEFHLPRILFTCNSLRVHAVGYRADKHNYVRESSWALREFAARTQSWVEVVITHPRPKFLGRKEDVF</sequence>
<accession>A0A0G2AJG9</accession>
<dbReference type="Pfam" id="PF02698">
    <property type="entry name" value="DUF218"/>
    <property type="match status" value="1"/>
</dbReference>
<name>A0A0G2AJG9_9BACT</name>
<feature type="domain" description="DUF218" evidence="1">
    <location>
        <begin position="50"/>
        <end position="188"/>
    </location>
</feature>
<dbReference type="PATRIC" id="fig|1619044.3.peg.1261"/>
<dbReference type="Proteomes" id="UP000033870">
    <property type="component" value="Unassembled WGS sequence"/>
</dbReference>
<evidence type="ECO:0000259" key="1">
    <source>
        <dbReference type="Pfam" id="PF02698"/>
    </source>
</evidence>
<dbReference type="InterPro" id="IPR051599">
    <property type="entry name" value="Cell_Envelope_Assoc"/>
</dbReference>
<evidence type="ECO:0000313" key="3">
    <source>
        <dbReference type="Proteomes" id="UP000033870"/>
    </source>
</evidence>
<organism evidence="2 3">
    <name type="scientific">Candidatus Magasanikbacteria bacterium GW2011_GWA2_56_11</name>
    <dbReference type="NCBI Taxonomy" id="1619044"/>
    <lineage>
        <taxon>Bacteria</taxon>
        <taxon>Candidatus Magasanikiibacteriota</taxon>
    </lineage>
</organism>
<evidence type="ECO:0000313" key="2">
    <source>
        <dbReference type="EMBL" id="KKW41377.1"/>
    </source>
</evidence>
<dbReference type="PANTHER" id="PTHR30336">
    <property type="entry name" value="INNER MEMBRANE PROTEIN, PROBABLE PERMEASE"/>
    <property type="match status" value="1"/>
</dbReference>
<gene>
    <name evidence="2" type="ORF">UY92_C0021G0011</name>
</gene>
<comment type="caution">
    <text evidence="2">The sequence shown here is derived from an EMBL/GenBank/DDBJ whole genome shotgun (WGS) entry which is preliminary data.</text>
</comment>
<dbReference type="InterPro" id="IPR003848">
    <property type="entry name" value="DUF218"/>
</dbReference>